<organism evidence="1 2">
    <name type="scientific">Thanatephorus cucumeris (strain AG1-IA)</name>
    <name type="common">Rice sheath blight fungus</name>
    <name type="synonym">Rhizoctonia solani</name>
    <dbReference type="NCBI Taxonomy" id="983506"/>
    <lineage>
        <taxon>Eukaryota</taxon>
        <taxon>Fungi</taxon>
        <taxon>Dikarya</taxon>
        <taxon>Basidiomycota</taxon>
        <taxon>Agaricomycotina</taxon>
        <taxon>Agaricomycetes</taxon>
        <taxon>Cantharellales</taxon>
        <taxon>Ceratobasidiaceae</taxon>
        <taxon>Rhizoctonia</taxon>
        <taxon>Rhizoctonia solani AG-1</taxon>
    </lineage>
</organism>
<comment type="caution">
    <text evidence="1">The sequence shown here is derived from an EMBL/GenBank/DDBJ whole genome shotgun (WGS) entry which is preliminary data.</text>
</comment>
<dbReference type="EMBL" id="AFRT01000983">
    <property type="protein sequence ID" value="ELU41854.1"/>
    <property type="molecule type" value="Genomic_DNA"/>
</dbReference>
<evidence type="ECO:0000313" key="2">
    <source>
        <dbReference type="Proteomes" id="UP000011668"/>
    </source>
</evidence>
<keyword evidence="2" id="KW-1185">Reference proteome</keyword>
<protein>
    <submittedName>
        <fullName evidence="1">Uncharacterized protein</fullName>
    </submittedName>
</protein>
<dbReference type="HOGENOM" id="CLU_3207918_0_0_1"/>
<name>L8WZR9_THACA</name>
<sequence length="45" mass="4972">MTECASQLVLHGSLPDIPDITRLYESDDGGALPFIYVLNFGRFQA</sequence>
<accession>L8WZR9</accession>
<reference evidence="1 2" key="1">
    <citation type="journal article" date="2013" name="Nat. Commun.">
        <title>The evolution and pathogenic mechanisms of the rice sheath blight pathogen.</title>
        <authorList>
            <person name="Zheng A."/>
            <person name="Lin R."/>
            <person name="Xu L."/>
            <person name="Qin P."/>
            <person name="Tang C."/>
            <person name="Ai P."/>
            <person name="Zhang D."/>
            <person name="Liu Y."/>
            <person name="Sun Z."/>
            <person name="Feng H."/>
            <person name="Wang Y."/>
            <person name="Chen Y."/>
            <person name="Liang X."/>
            <person name="Fu R."/>
            <person name="Li Q."/>
            <person name="Zhang J."/>
            <person name="Yu X."/>
            <person name="Xie Z."/>
            <person name="Ding L."/>
            <person name="Guan P."/>
            <person name="Tang J."/>
            <person name="Liang Y."/>
            <person name="Wang S."/>
            <person name="Deng Q."/>
            <person name="Li S."/>
            <person name="Zhu J."/>
            <person name="Wang L."/>
            <person name="Liu H."/>
            <person name="Li P."/>
        </authorList>
    </citation>
    <scope>NUCLEOTIDE SEQUENCE [LARGE SCALE GENOMIC DNA]</scope>
    <source>
        <strain evidence="2">AG-1 IA</strain>
    </source>
</reference>
<dbReference type="AlphaFoldDB" id="L8WZR9"/>
<evidence type="ECO:0000313" key="1">
    <source>
        <dbReference type="EMBL" id="ELU41854.1"/>
    </source>
</evidence>
<dbReference type="Proteomes" id="UP000011668">
    <property type="component" value="Unassembled WGS sequence"/>
</dbReference>
<gene>
    <name evidence="1" type="ORF">AG1IA_04125</name>
</gene>
<proteinExistence type="predicted"/>